<comment type="function">
    <text evidence="1">Trans-acting transcriptional regulator of RuBisCO genes (rbcL and rbcS) expression.</text>
</comment>
<geneLocation type="plastid" evidence="8"/>
<evidence type="ECO:0000256" key="6">
    <source>
        <dbReference type="ARBA" id="ARBA00023163"/>
    </source>
</evidence>
<protein>
    <recommendedName>
        <fullName evidence="3">Probable RuBisCO transcriptional regulator</fullName>
    </recommendedName>
</protein>
<dbReference type="Pfam" id="PF00126">
    <property type="entry name" value="HTH_1"/>
    <property type="match status" value="1"/>
</dbReference>
<keyword evidence="6" id="KW-0804">Transcription</keyword>
<dbReference type="GO" id="GO:0003700">
    <property type="term" value="F:DNA-binding transcription factor activity"/>
    <property type="evidence" value="ECO:0007669"/>
    <property type="project" value="InterPro"/>
</dbReference>
<dbReference type="SUPFAM" id="SSF53850">
    <property type="entry name" value="Periplasmic binding protein-like II"/>
    <property type="match status" value="1"/>
</dbReference>
<dbReference type="EMBL" id="MZ156041">
    <property type="protein sequence ID" value="QWK43695.1"/>
    <property type="molecule type" value="Genomic_DNA"/>
</dbReference>
<evidence type="ECO:0000313" key="8">
    <source>
        <dbReference type="EMBL" id="QWK43695.1"/>
    </source>
</evidence>
<dbReference type="InterPro" id="IPR036388">
    <property type="entry name" value="WH-like_DNA-bd_sf"/>
</dbReference>
<dbReference type="SUPFAM" id="SSF46785">
    <property type="entry name" value="Winged helix' DNA-binding domain"/>
    <property type="match status" value="1"/>
</dbReference>
<dbReference type="PANTHER" id="PTHR30126">
    <property type="entry name" value="HTH-TYPE TRANSCRIPTIONAL REGULATOR"/>
    <property type="match status" value="1"/>
</dbReference>
<dbReference type="Gene3D" id="1.10.10.10">
    <property type="entry name" value="Winged helix-like DNA-binding domain superfamily/Winged helix DNA-binding domain"/>
    <property type="match status" value="1"/>
</dbReference>
<dbReference type="PANTHER" id="PTHR30126:SF39">
    <property type="entry name" value="HTH-TYPE TRANSCRIPTIONAL REGULATOR CYSL"/>
    <property type="match status" value="1"/>
</dbReference>
<accession>A0A8F0JZN2</accession>
<dbReference type="InterPro" id="IPR005119">
    <property type="entry name" value="LysR_subst-bd"/>
</dbReference>
<keyword evidence="5" id="KW-0238">DNA-binding</keyword>
<dbReference type="InterPro" id="IPR000847">
    <property type="entry name" value="LysR_HTH_N"/>
</dbReference>
<evidence type="ECO:0000259" key="7">
    <source>
        <dbReference type="PROSITE" id="PS50931"/>
    </source>
</evidence>
<gene>
    <name evidence="8" type="primary">rbcR</name>
</gene>
<sequence length="317" mass="36311">MRYFPFSLEQLRILQAIKNEKSLKQAAEKLYISQPAISLQIQKLESKLDSPLFEREQKQVCFTSTGELILDYAARILVLCEEANKSLLYLKDIKRTKLIIGSSNTTGTYLLPKIIGLFCRRYSYANVKLEISSTNRTSWSVANGQIDIGIVGGYIPKELHQSLQIKKYVNDEIGLILPKFHKLGRLNSISKHDLYDLKFITLKTHSLSRKVMDRILNENKIESSRLRIELELNSIEAIKSAVQAGLGVAFISIFALTDELKLKKIQLLKVKETKINRALSIISNPKGYRSKLLEKFDKHCFDLLTKSLYIKFLNLQN</sequence>
<evidence type="ECO:0000256" key="1">
    <source>
        <dbReference type="ARBA" id="ARBA00003782"/>
    </source>
</evidence>
<comment type="similarity">
    <text evidence="2">Belongs to the LysR transcriptional regulatory family.</text>
</comment>
<dbReference type="Gene3D" id="3.40.190.290">
    <property type="match status" value="1"/>
</dbReference>
<evidence type="ECO:0000256" key="5">
    <source>
        <dbReference type="ARBA" id="ARBA00023125"/>
    </source>
</evidence>
<evidence type="ECO:0000256" key="4">
    <source>
        <dbReference type="ARBA" id="ARBA00023015"/>
    </source>
</evidence>
<evidence type="ECO:0000256" key="3">
    <source>
        <dbReference type="ARBA" id="ARBA00018907"/>
    </source>
</evidence>
<name>A0A8F0JZN2_9PHAE</name>
<dbReference type="InterPro" id="IPR036390">
    <property type="entry name" value="WH_DNA-bd_sf"/>
</dbReference>
<dbReference type="PRINTS" id="PR00039">
    <property type="entry name" value="HTHLYSR"/>
</dbReference>
<dbReference type="GO" id="GO:0000976">
    <property type="term" value="F:transcription cis-regulatory region binding"/>
    <property type="evidence" value="ECO:0007669"/>
    <property type="project" value="TreeGrafter"/>
</dbReference>
<proteinExistence type="inferred from homology"/>
<keyword evidence="4" id="KW-0805">Transcription regulation</keyword>
<dbReference type="AlphaFoldDB" id="A0A8F0JZN2"/>
<dbReference type="FunFam" id="1.10.10.10:FF:000001">
    <property type="entry name" value="LysR family transcriptional regulator"/>
    <property type="match status" value="1"/>
</dbReference>
<keyword evidence="8" id="KW-0934">Plastid</keyword>
<reference evidence="8" key="1">
    <citation type="journal article" date="2021" name="Genome Biol. Evol.">
        <title>Genomic rearrangements and sequence evolution across brown algal organelles.</title>
        <authorList>
            <person name="Starko S."/>
            <person name="Bringloe T.T."/>
            <person name="Gomez M.S."/>
            <person name="Darby H."/>
            <person name="Graham S.W."/>
            <person name="Martone P.T."/>
        </authorList>
    </citation>
    <scope>NUCLEOTIDE SEQUENCE</scope>
</reference>
<organism evidence="8">
    <name type="scientific">Desmarestia aculeata</name>
    <dbReference type="NCBI Taxonomy" id="62298"/>
    <lineage>
        <taxon>Eukaryota</taxon>
        <taxon>Sar</taxon>
        <taxon>Stramenopiles</taxon>
        <taxon>Ochrophyta</taxon>
        <taxon>PX clade</taxon>
        <taxon>Phaeophyceae</taxon>
        <taxon>Desmarestiales</taxon>
        <taxon>Desmarestiaceae</taxon>
        <taxon>Desmarestia</taxon>
    </lineage>
</organism>
<evidence type="ECO:0000256" key="2">
    <source>
        <dbReference type="ARBA" id="ARBA00009437"/>
    </source>
</evidence>
<feature type="domain" description="HTH lysR-type" evidence="7">
    <location>
        <begin position="6"/>
        <end position="63"/>
    </location>
</feature>
<dbReference type="PROSITE" id="PS50931">
    <property type="entry name" value="HTH_LYSR"/>
    <property type="match status" value="1"/>
</dbReference>
<dbReference type="Pfam" id="PF03466">
    <property type="entry name" value="LysR_substrate"/>
    <property type="match status" value="1"/>
</dbReference>